<dbReference type="EMBL" id="CP017603">
    <property type="protein sequence ID" value="AOY76895.1"/>
    <property type="molecule type" value="Genomic_DNA"/>
</dbReference>
<dbReference type="Proteomes" id="UP000177894">
    <property type="component" value="Chromosome"/>
</dbReference>
<evidence type="ECO:0000313" key="1">
    <source>
        <dbReference type="EMBL" id="AOY76895.1"/>
    </source>
</evidence>
<dbReference type="KEGG" id="cfm:BJL90_14155"/>
<keyword evidence="3" id="KW-1185">Reference proteome</keyword>
<accession>A0AAC9WH57</accession>
<evidence type="ECO:0000313" key="4">
    <source>
        <dbReference type="Proteomes" id="UP000192478"/>
    </source>
</evidence>
<reference evidence="2 4" key="2">
    <citation type="submission" date="2017-03" db="EMBL/GenBank/DDBJ databases">
        <title>Complete sequence of Clostridium formicaceticum DSM 92.</title>
        <authorList>
            <person name="Poehlein A."/>
            <person name="Karl M."/>
            <person name="Bengelsdorf F.R."/>
            <person name="Duerre P."/>
            <person name="Daniel R."/>
        </authorList>
    </citation>
    <scope>NUCLEOTIDE SEQUENCE [LARGE SCALE GENOMIC DNA]</scope>
    <source>
        <strain evidence="2 4">DSM 92</strain>
    </source>
</reference>
<sequence>MKHYGKGYVFIYNPQQKDFYISEGCKLIDSDIHRTTKKQFWVFEFDDTEKAYSKWCTRKVS</sequence>
<reference evidence="1 3" key="1">
    <citation type="submission" date="2016-10" db="EMBL/GenBank/DDBJ databases">
        <title>Complete Genome Sequence of Acetogen Clostridium formicoaceticum ATCC 27076.</title>
        <authorList>
            <person name="Bao T."/>
            <person name="Cheng C."/>
            <person name="Zhao J."/>
            <person name="Yang S.-T."/>
            <person name="Wang J."/>
            <person name="Wang M."/>
        </authorList>
    </citation>
    <scope>NUCLEOTIDE SEQUENCE [LARGE SCALE GENOMIC DNA]</scope>
    <source>
        <strain evidence="1 3">ATCC 27076</strain>
    </source>
</reference>
<dbReference type="RefSeq" id="WP_070969294.1">
    <property type="nucleotide sequence ID" value="NZ_CP017603.1"/>
</dbReference>
<dbReference type="Proteomes" id="UP000192478">
    <property type="component" value="Chromosome"/>
</dbReference>
<dbReference type="EMBL" id="CP020559">
    <property type="protein sequence ID" value="ARE87375.1"/>
    <property type="molecule type" value="Genomic_DNA"/>
</dbReference>
<name>A0AAC9WH57_9CLOT</name>
<evidence type="ECO:0000313" key="3">
    <source>
        <dbReference type="Proteomes" id="UP000177894"/>
    </source>
</evidence>
<dbReference type="AlphaFoldDB" id="A0AAC9WH57"/>
<protein>
    <submittedName>
        <fullName evidence="2">Uncharacterized protein</fullName>
    </submittedName>
</protein>
<evidence type="ECO:0000313" key="2">
    <source>
        <dbReference type="EMBL" id="ARE87375.1"/>
    </source>
</evidence>
<organism evidence="2 4">
    <name type="scientific">Clostridium formicaceticum</name>
    <dbReference type="NCBI Taxonomy" id="1497"/>
    <lineage>
        <taxon>Bacteria</taxon>
        <taxon>Bacillati</taxon>
        <taxon>Bacillota</taxon>
        <taxon>Clostridia</taxon>
        <taxon>Eubacteriales</taxon>
        <taxon>Clostridiaceae</taxon>
        <taxon>Clostridium</taxon>
    </lineage>
</organism>
<gene>
    <name evidence="1" type="ORF">BJL90_14155</name>
    <name evidence="2" type="ORF">CLFO_17750</name>
</gene>
<proteinExistence type="predicted"/>